<keyword evidence="3 5" id="KW-0378">Hydrolase</keyword>
<gene>
    <name evidence="8" type="ORF">GM920_00080</name>
</gene>
<proteinExistence type="inferred from homology"/>
<feature type="chain" id="PRO_5045439969" description="Alpha-galactosidase" evidence="6">
    <location>
        <begin position="28"/>
        <end position="415"/>
    </location>
</feature>
<dbReference type="RefSeq" id="WP_182952579.1">
    <property type="nucleotide sequence ID" value="NZ_WNXC01000001.1"/>
</dbReference>
<evidence type="ECO:0000259" key="7">
    <source>
        <dbReference type="Pfam" id="PF17801"/>
    </source>
</evidence>
<comment type="similarity">
    <text evidence="1 5">Belongs to the glycosyl hydrolase 27 family.</text>
</comment>
<evidence type="ECO:0000256" key="3">
    <source>
        <dbReference type="ARBA" id="ARBA00022801"/>
    </source>
</evidence>
<dbReference type="CDD" id="cd14792">
    <property type="entry name" value="GH27"/>
    <property type="match status" value="1"/>
</dbReference>
<evidence type="ECO:0000256" key="1">
    <source>
        <dbReference type="ARBA" id="ARBA00009743"/>
    </source>
</evidence>
<dbReference type="SUPFAM" id="SSF51445">
    <property type="entry name" value="(Trans)glycosidases"/>
    <property type="match status" value="1"/>
</dbReference>
<comment type="caution">
    <text evidence="8">The sequence shown here is derived from an EMBL/GenBank/DDBJ whole genome shotgun (WGS) entry which is preliminary data.</text>
</comment>
<accession>A0ABR6EPX6</accession>
<keyword evidence="2 6" id="KW-0732">Signal</keyword>
<dbReference type="Pfam" id="PF16499">
    <property type="entry name" value="Melibiase_2"/>
    <property type="match status" value="1"/>
</dbReference>
<feature type="domain" description="Alpha galactosidase C-terminal" evidence="7">
    <location>
        <begin position="321"/>
        <end position="399"/>
    </location>
</feature>
<dbReference type="Gene3D" id="3.20.20.70">
    <property type="entry name" value="Aldolase class I"/>
    <property type="match status" value="1"/>
</dbReference>
<evidence type="ECO:0000256" key="2">
    <source>
        <dbReference type="ARBA" id="ARBA00022729"/>
    </source>
</evidence>
<feature type="signal peptide" evidence="6">
    <location>
        <begin position="1"/>
        <end position="27"/>
    </location>
</feature>
<organism evidence="8 9">
    <name type="scientific">Pedobacter gandavensis</name>
    <dbReference type="NCBI Taxonomy" id="2679963"/>
    <lineage>
        <taxon>Bacteria</taxon>
        <taxon>Pseudomonadati</taxon>
        <taxon>Bacteroidota</taxon>
        <taxon>Sphingobacteriia</taxon>
        <taxon>Sphingobacteriales</taxon>
        <taxon>Sphingobacteriaceae</taxon>
        <taxon>Pedobacter</taxon>
    </lineage>
</organism>
<keyword evidence="4 5" id="KW-0326">Glycosidase</keyword>
<comment type="catalytic activity">
    <reaction evidence="5">
        <text>Hydrolysis of terminal, non-reducing alpha-D-galactose residues in alpha-D-galactosides, including galactose oligosaccharides, galactomannans and galactolipids.</text>
        <dbReference type="EC" id="3.2.1.22"/>
    </reaction>
</comment>
<dbReference type="GO" id="GO:0016787">
    <property type="term" value="F:hydrolase activity"/>
    <property type="evidence" value="ECO:0007669"/>
    <property type="project" value="UniProtKB-KW"/>
</dbReference>
<evidence type="ECO:0000256" key="5">
    <source>
        <dbReference type="RuleBase" id="RU361168"/>
    </source>
</evidence>
<dbReference type="InterPro" id="IPR002241">
    <property type="entry name" value="Glyco_hydro_27"/>
</dbReference>
<evidence type="ECO:0000313" key="9">
    <source>
        <dbReference type="Proteomes" id="UP000636110"/>
    </source>
</evidence>
<dbReference type="InterPro" id="IPR013785">
    <property type="entry name" value="Aldolase_TIM"/>
</dbReference>
<dbReference type="InterPro" id="IPR017853">
    <property type="entry name" value="GH"/>
</dbReference>
<sequence>MQLILIRKRVLFILFAGLHFLFSSALAQQKSAHPKTPIMGWSSWNNFRVNIDENIIKAQADKMVSTKLIDAGYNFVNIDDGFFGGRNAKGELLTHQGRFPSGMKALADYIHSKGLKAGIYSDAGINTCASMWDKDTIGVGSGLYGHDEQDLNLMLKTWGYDFIKVDWCGGEKLGLSEEVRYTQIAKRIKEINSKVLFNICRWQFPGKWAVDIADSWRISGDINNTFESILHIIDKNEPLWKYSSPGHVNDMDMLQVGRGMSYDEDKSHFTMWCILNSPLLLGNDLRSISKETIDLVTNKEIIALNQDQLGYQARRLKKNANLEVWTKPLVSTMSGEVAVVLLNRSKEKAVIEFDVDSIGIDATKGYQLRDLWKHKDGTLIKAKSQSFEVPPHGVVTLKISGKSKPFNVFQEDKTI</sequence>
<keyword evidence="5" id="KW-1015">Disulfide bond</keyword>
<dbReference type="InterPro" id="IPR041233">
    <property type="entry name" value="Melibiase_C"/>
</dbReference>
<evidence type="ECO:0000256" key="4">
    <source>
        <dbReference type="ARBA" id="ARBA00023295"/>
    </source>
</evidence>
<keyword evidence="9" id="KW-1185">Reference proteome</keyword>
<protein>
    <recommendedName>
        <fullName evidence="5">Alpha-galactosidase</fullName>
        <ecNumber evidence="5">3.2.1.22</ecNumber>
    </recommendedName>
    <alternativeName>
        <fullName evidence="5">Melibiase</fullName>
    </alternativeName>
</protein>
<dbReference type="SUPFAM" id="SSF51011">
    <property type="entry name" value="Glycosyl hydrolase domain"/>
    <property type="match status" value="1"/>
</dbReference>
<dbReference type="EC" id="3.2.1.22" evidence="5"/>
<dbReference type="InterPro" id="IPR013780">
    <property type="entry name" value="Glyco_hydro_b"/>
</dbReference>
<evidence type="ECO:0000313" key="8">
    <source>
        <dbReference type="EMBL" id="MBB2147294.1"/>
    </source>
</evidence>
<dbReference type="PRINTS" id="PR00740">
    <property type="entry name" value="GLHYDRLASE27"/>
</dbReference>
<dbReference type="EMBL" id="WNXC01000001">
    <property type="protein sequence ID" value="MBB2147294.1"/>
    <property type="molecule type" value="Genomic_DNA"/>
</dbReference>
<dbReference type="Pfam" id="PF17801">
    <property type="entry name" value="Melibiase_C"/>
    <property type="match status" value="1"/>
</dbReference>
<reference evidence="8 9" key="1">
    <citation type="submission" date="2019-11" db="EMBL/GenBank/DDBJ databases">
        <title>Description of Pedobacter sp. LMG 31462T.</title>
        <authorList>
            <person name="Carlier A."/>
            <person name="Qi S."/>
            <person name="Vandamme P."/>
        </authorList>
    </citation>
    <scope>NUCLEOTIDE SEQUENCE [LARGE SCALE GENOMIC DNA]</scope>
    <source>
        <strain evidence="8 9">LMG 31462</strain>
    </source>
</reference>
<dbReference type="PANTHER" id="PTHR11452">
    <property type="entry name" value="ALPHA-GALACTOSIDASE/ALPHA-N-ACETYLGALACTOSAMINIDASE"/>
    <property type="match status" value="1"/>
</dbReference>
<evidence type="ECO:0000256" key="6">
    <source>
        <dbReference type="SAM" id="SignalP"/>
    </source>
</evidence>
<name>A0ABR6EPX6_9SPHI</name>
<dbReference type="Proteomes" id="UP000636110">
    <property type="component" value="Unassembled WGS sequence"/>
</dbReference>
<dbReference type="PANTHER" id="PTHR11452:SF75">
    <property type="entry name" value="ALPHA-GALACTOSIDASE MEL1"/>
    <property type="match status" value="1"/>
</dbReference>
<dbReference type="Gene3D" id="2.60.40.1180">
    <property type="entry name" value="Golgi alpha-mannosidase II"/>
    <property type="match status" value="1"/>
</dbReference>